<name>A0ABW2UZ59_9BACL</name>
<evidence type="ECO:0000256" key="3">
    <source>
        <dbReference type="ARBA" id="ARBA00022553"/>
    </source>
</evidence>
<dbReference type="CDD" id="cd17536">
    <property type="entry name" value="REC_YesN-like"/>
    <property type="match status" value="1"/>
</dbReference>
<organism evidence="11 12">
    <name type="scientific">Paenibacillus thermoaerophilus</name>
    <dbReference type="NCBI Taxonomy" id="1215385"/>
    <lineage>
        <taxon>Bacteria</taxon>
        <taxon>Bacillati</taxon>
        <taxon>Bacillota</taxon>
        <taxon>Bacilli</taxon>
        <taxon>Bacillales</taxon>
        <taxon>Paenibacillaceae</taxon>
        <taxon>Paenibacillus</taxon>
    </lineage>
</organism>
<keyword evidence="12" id="KW-1185">Reference proteome</keyword>
<evidence type="ECO:0000259" key="10">
    <source>
        <dbReference type="PROSITE" id="PS50110"/>
    </source>
</evidence>
<keyword evidence="4" id="KW-0902">Two-component regulatory system</keyword>
<feature type="domain" description="HTH araC/xylS-type" evidence="9">
    <location>
        <begin position="449"/>
        <end position="547"/>
    </location>
</feature>
<dbReference type="EMBL" id="JBHTGQ010000010">
    <property type="protein sequence ID" value="MFC7749187.1"/>
    <property type="molecule type" value="Genomic_DNA"/>
</dbReference>
<evidence type="ECO:0000256" key="5">
    <source>
        <dbReference type="ARBA" id="ARBA00023015"/>
    </source>
</evidence>
<dbReference type="PROSITE" id="PS50110">
    <property type="entry name" value="RESPONSE_REGULATORY"/>
    <property type="match status" value="1"/>
</dbReference>
<dbReference type="InterPro" id="IPR018060">
    <property type="entry name" value="HTH_AraC"/>
</dbReference>
<dbReference type="SMART" id="SM00448">
    <property type="entry name" value="REC"/>
    <property type="match status" value="1"/>
</dbReference>
<evidence type="ECO:0000256" key="2">
    <source>
        <dbReference type="ARBA" id="ARBA00022490"/>
    </source>
</evidence>
<dbReference type="SUPFAM" id="SSF46689">
    <property type="entry name" value="Homeodomain-like"/>
    <property type="match status" value="1"/>
</dbReference>
<dbReference type="PROSITE" id="PS00041">
    <property type="entry name" value="HTH_ARAC_FAMILY_1"/>
    <property type="match status" value="1"/>
</dbReference>
<dbReference type="InterPro" id="IPR001789">
    <property type="entry name" value="Sig_transdc_resp-reg_receiver"/>
</dbReference>
<evidence type="ECO:0000256" key="1">
    <source>
        <dbReference type="ARBA" id="ARBA00004496"/>
    </source>
</evidence>
<evidence type="ECO:0000256" key="4">
    <source>
        <dbReference type="ARBA" id="ARBA00023012"/>
    </source>
</evidence>
<dbReference type="SUPFAM" id="SSF52172">
    <property type="entry name" value="CheY-like"/>
    <property type="match status" value="1"/>
</dbReference>
<evidence type="ECO:0000259" key="9">
    <source>
        <dbReference type="PROSITE" id="PS01124"/>
    </source>
</evidence>
<keyword evidence="2" id="KW-0963">Cytoplasm</keyword>
<dbReference type="Pfam" id="PF12833">
    <property type="entry name" value="HTH_18"/>
    <property type="match status" value="1"/>
</dbReference>
<protein>
    <submittedName>
        <fullName evidence="11">Response regulator</fullName>
    </submittedName>
</protein>
<dbReference type="InterPro" id="IPR020449">
    <property type="entry name" value="Tscrpt_reg_AraC-type_HTH"/>
</dbReference>
<keyword evidence="3 8" id="KW-0597">Phosphoprotein</keyword>
<keyword evidence="6" id="KW-0238">DNA-binding</keyword>
<sequence length="547" mass="62351">MIEILLVDDESYVTDSLKSTIPWEQLGISAVYAADSASQAIDILTEQSVDIVVTDIRMPGMDGLELIKRIADSWPHVRCILLTGHSDFEYAKKAIQLQAFDYLLKPVHDEEFVACVTGAIESLKDEWSQSHKYQQLLYNIKSDYSVLRAHLLHDLLLGRRLSAKLLADKLAQYEIPLAVDEPAVMALIQLGKSFSGFDHHSMSLMEFAVGNIAEEIFAGEFAVWHGKAPHDCLLLIAQCRPDVQLRLERSPEYERDRRAMLERSARLFQRQVSNYLKGEISLVVTGWFTFPEGMPSAYRSGLGALFPLGQAESAAIRFLDEERSAEANRSIRFLETLYTPPTLIHLLESKQWEAARDKIGKALSDLPDSRLTREHLYELYLSVANALLYLAHKQGQSIFELNYAGTDGLIDQSLFRSASHLRDWAFGAIERLKRELSANDEHTKRFIVAKVQEMVTSDLGPDTSVKTIAERVYLHPVYLSKVYKAETGESLGDYIIRMRMERALYLLKHTNKRIYEITSELGYQNPQYFSKMFKKHYGLTPGEFREQ</sequence>
<dbReference type="PANTHER" id="PTHR42713">
    <property type="entry name" value="HISTIDINE KINASE-RELATED"/>
    <property type="match status" value="1"/>
</dbReference>
<comment type="caution">
    <text evidence="11">The sequence shown here is derived from an EMBL/GenBank/DDBJ whole genome shotgun (WGS) entry which is preliminary data.</text>
</comment>
<gene>
    <name evidence="11" type="ORF">ACFQWB_04425</name>
</gene>
<feature type="modified residue" description="4-aspartylphosphate" evidence="8">
    <location>
        <position position="55"/>
    </location>
</feature>
<dbReference type="PANTHER" id="PTHR42713:SF3">
    <property type="entry name" value="TRANSCRIPTIONAL REGULATORY PROTEIN HPTR"/>
    <property type="match status" value="1"/>
</dbReference>
<dbReference type="InterPro" id="IPR009057">
    <property type="entry name" value="Homeodomain-like_sf"/>
</dbReference>
<evidence type="ECO:0000256" key="7">
    <source>
        <dbReference type="ARBA" id="ARBA00023163"/>
    </source>
</evidence>
<dbReference type="InterPro" id="IPR018062">
    <property type="entry name" value="HTH_AraC-typ_CS"/>
</dbReference>
<evidence type="ECO:0000256" key="6">
    <source>
        <dbReference type="ARBA" id="ARBA00023125"/>
    </source>
</evidence>
<proteinExistence type="predicted"/>
<reference evidence="12" key="1">
    <citation type="journal article" date="2019" name="Int. J. Syst. Evol. Microbiol.">
        <title>The Global Catalogue of Microorganisms (GCM) 10K type strain sequencing project: providing services to taxonomists for standard genome sequencing and annotation.</title>
        <authorList>
            <consortium name="The Broad Institute Genomics Platform"/>
            <consortium name="The Broad Institute Genome Sequencing Center for Infectious Disease"/>
            <person name="Wu L."/>
            <person name="Ma J."/>
        </authorList>
    </citation>
    <scope>NUCLEOTIDE SEQUENCE [LARGE SCALE GENOMIC DNA]</scope>
    <source>
        <strain evidence="12">JCM 18657</strain>
    </source>
</reference>
<feature type="domain" description="Response regulatory" evidence="10">
    <location>
        <begin position="3"/>
        <end position="120"/>
    </location>
</feature>
<evidence type="ECO:0000256" key="8">
    <source>
        <dbReference type="PROSITE-ProRule" id="PRU00169"/>
    </source>
</evidence>
<evidence type="ECO:0000313" key="11">
    <source>
        <dbReference type="EMBL" id="MFC7749187.1"/>
    </source>
</evidence>
<dbReference type="Gene3D" id="1.10.10.60">
    <property type="entry name" value="Homeodomain-like"/>
    <property type="match status" value="2"/>
</dbReference>
<dbReference type="Pfam" id="PF00072">
    <property type="entry name" value="Response_reg"/>
    <property type="match status" value="1"/>
</dbReference>
<dbReference type="PRINTS" id="PR00032">
    <property type="entry name" value="HTHARAC"/>
</dbReference>
<dbReference type="Proteomes" id="UP001596528">
    <property type="component" value="Unassembled WGS sequence"/>
</dbReference>
<keyword evidence="5" id="KW-0805">Transcription regulation</keyword>
<dbReference type="PROSITE" id="PS01124">
    <property type="entry name" value="HTH_ARAC_FAMILY_2"/>
    <property type="match status" value="1"/>
</dbReference>
<dbReference type="InterPro" id="IPR011006">
    <property type="entry name" value="CheY-like_superfamily"/>
</dbReference>
<accession>A0ABW2UZ59</accession>
<dbReference type="Gene3D" id="3.40.50.2300">
    <property type="match status" value="1"/>
</dbReference>
<keyword evidence="7" id="KW-0804">Transcription</keyword>
<dbReference type="SMART" id="SM00342">
    <property type="entry name" value="HTH_ARAC"/>
    <property type="match status" value="1"/>
</dbReference>
<dbReference type="RefSeq" id="WP_138788900.1">
    <property type="nucleotide sequence ID" value="NZ_JBHTGQ010000010.1"/>
</dbReference>
<evidence type="ECO:0000313" key="12">
    <source>
        <dbReference type="Proteomes" id="UP001596528"/>
    </source>
</evidence>
<comment type="subcellular location">
    <subcellularLocation>
        <location evidence="1">Cytoplasm</location>
    </subcellularLocation>
</comment>
<dbReference type="InterPro" id="IPR051552">
    <property type="entry name" value="HptR"/>
</dbReference>